<dbReference type="Proteomes" id="UP000011529">
    <property type="component" value="Unassembled WGS sequence"/>
</dbReference>
<feature type="compositionally biased region" description="Low complexity" evidence="1">
    <location>
        <begin position="210"/>
        <end position="230"/>
    </location>
</feature>
<reference evidence="2" key="2">
    <citation type="journal article" date="2013" name="Mar. Genomics">
        <title>Expression of sulfatases in Rhodopirellula baltica and the diversity of sulfatases in the genus Rhodopirellula.</title>
        <authorList>
            <person name="Wegner C.E."/>
            <person name="Richter-Heitmann T."/>
            <person name="Klindworth A."/>
            <person name="Klockow C."/>
            <person name="Richter M."/>
            <person name="Achstetter T."/>
            <person name="Glockner F.O."/>
            <person name="Harder J."/>
        </authorList>
    </citation>
    <scope>NUCLEOTIDE SEQUENCE [LARGE SCALE GENOMIC DNA]</scope>
    <source>
        <strain evidence="2">6C</strain>
    </source>
</reference>
<reference evidence="2" key="1">
    <citation type="submission" date="2012-11" db="EMBL/GenBank/DDBJ databases">
        <title>Permanent draft genomes of Rhodopirellula europaea strain SH398 and 6C.</title>
        <authorList>
            <person name="Richter M."/>
            <person name="Richter-Heitmann T."/>
            <person name="Frank C."/>
            <person name="Harder J."/>
            <person name="Glockner F.O."/>
        </authorList>
    </citation>
    <scope>NUCLEOTIDE SEQUENCE</scope>
    <source>
        <strain evidence="2">6C</strain>
    </source>
</reference>
<feature type="region of interest" description="Disordered" evidence="1">
    <location>
        <begin position="202"/>
        <end position="232"/>
    </location>
</feature>
<keyword evidence="3" id="KW-1185">Reference proteome</keyword>
<proteinExistence type="predicted"/>
<evidence type="ECO:0000313" key="2">
    <source>
        <dbReference type="EMBL" id="EMB16217.1"/>
    </source>
</evidence>
<sequence>MIALNQTAWRRLCKVWIASLILHLGCNHQSVIAQNNSRFDIAEGMIDEDKLIAEPIAMSSLPEPSDEIAELLTAGQVQFISGGPRPSKTYGLRSIGFINREFDAETRFNLSYHFVSRCRWWWNEDGIVVRVRYPELELKVDHTIWFRRRPDDLSQFWNLKLVQHEMDHIRLSTDPRVLNRFEIAVRKDESLRFSRSEMQSVLGEDAVPQRNNGANSSNRTGRNGRSRGLSPDQVRMLINQRVREHFDQTVELVEIRYRELDRQTAHGSFAVPEDGPLRGWLDRSSAEPTDTEPTNESADDSPSR</sequence>
<dbReference type="EMBL" id="ANMO01000125">
    <property type="protein sequence ID" value="EMB16217.1"/>
    <property type="molecule type" value="Genomic_DNA"/>
</dbReference>
<evidence type="ECO:0000313" key="3">
    <source>
        <dbReference type="Proteomes" id="UP000011529"/>
    </source>
</evidence>
<name>M2AU15_9BACT</name>
<accession>M2AU15</accession>
<dbReference type="RefSeq" id="WP_008657639.1">
    <property type="nucleotide sequence ID" value="NZ_ANMO01000125.1"/>
</dbReference>
<feature type="region of interest" description="Disordered" evidence="1">
    <location>
        <begin position="267"/>
        <end position="304"/>
    </location>
</feature>
<dbReference type="AlphaFoldDB" id="M2AU15"/>
<feature type="compositionally biased region" description="Polar residues" evidence="1">
    <location>
        <begin position="286"/>
        <end position="296"/>
    </location>
</feature>
<gene>
    <name evidence="2" type="ORF">RE6C_03045</name>
</gene>
<protein>
    <submittedName>
        <fullName evidence="2">Uncharacterized protein</fullName>
    </submittedName>
</protein>
<comment type="caution">
    <text evidence="2">The sequence shown here is derived from an EMBL/GenBank/DDBJ whole genome shotgun (WGS) entry which is preliminary data.</text>
</comment>
<organism evidence="2 3">
    <name type="scientific">Rhodopirellula europaea 6C</name>
    <dbReference type="NCBI Taxonomy" id="1263867"/>
    <lineage>
        <taxon>Bacteria</taxon>
        <taxon>Pseudomonadati</taxon>
        <taxon>Planctomycetota</taxon>
        <taxon>Planctomycetia</taxon>
        <taxon>Pirellulales</taxon>
        <taxon>Pirellulaceae</taxon>
        <taxon>Rhodopirellula</taxon>
    </lineage>
</organism>
<evidence type="ECO:0000256" key="1">
    <source>
        <dbReference type="SAM" id="MobiDB-lite"/>
    </source>
</evidence>
<dbReference type="PATRIC" id="fig|1263867.3.peg.3256"/>